<dbReference type="PANTHER" id="PTHR28110">
    <property type="entry name" value="TRANSMEMBRANE PROTEIN"/>
    <property type="match status" value="1"/>
</dbReference>
<keyword evidence="3" id="KW-1185">Reference proteome</keyword>
<protein>
    <submittedName>
        <fullName evidence="2">Uncharacterized protein</fullName>
    </submittedName>
</protein>
<feature type="region of interest" description="Disordered" evidence="1">
    <location>
        <begin position="76"/>
        <end position="97"/>
    </location>
</feature>
<evidence type="ECO:0000256" key="1">
    <source>
        <dbReference type="SAM" id="MobiDB-lite"/>
    </source>
</evidence>
<dbReference type="PANTHER" id="PTHR28110:SF1">
    <property type="entry name" value="TRANSMEMBRANE PROTEIN"/>
    <property type="match status" value="1"/>
</dbReference>
<gene>
    <name evidence="2" type="ORF">DSL72_006642</name>
</gene>
<dbReference type="GO" id="GO:0005737">
    <property type="term" value="C:cytoplasm"/>
    <property type="evidence" value="ECO:0007669"/>
    <property type="project" value="TreeGrafter"/>
</dbReference>
<feature type="compositionally biased region" description="Basic and acidic residues" evidence="1">
    <location>
        <begin position="158"/>
        <end position="167"/>
    </location>
</feature>
<organism evidence="2 3">
    <name type="scientific">Monilinia vaccinii-corymbosi</name>
    <dbReference type="NCBI Taxonomy" id="61207"/>
    <lineage>
        <taxon>Eukaryota</taxon>
        <taxon>Fungi</taxon>
        <taxon>Dikarya</taxon>
        <taxon>Ascomycota</taxon>
        <taxon>Pezizomycotina</taxon>
        <taxon>Leotiomycetes</taxon>
        <taxon>Helotiales</taxon>
        <taxon>Sclerotiniaceae</taxon>
        <taxon>Monilinia</taxon>
    </lineage>
</organism>
<dbReference type="OrthoDB" id="4347at2759"/>
<feature type="region of interest" description="Disordered" evidence="1">
    <location>
        <begin position="157"/>
        <end position="193"/>
    </location>
</feature>
<feature type="compositionally biased region" description="Low complexity" evidence="1">
    <location>
        <begin position="171"/>
        <end position="182"/>
    </location>
</feature>
<proteinExistence type="predicted"/>
<dbReference type="EMBL" id="CP063411">
    <property type="protein sequence ID" value="QSZ36759.1"/>
    <property type="molecule type" value="Genomic_DNA"/>
</dbReference>
<dbReference type="Proteomes" id="UP000672032">
    <property type="component" value="Chromosome 7"/>
</dbReference>
<dbReference type="InterPro" id="IPR055323">
    <property type="entry name" value="C57A10.07/YOR238W"/>
</dbReference>
<reference evidence="2" key="1">
    <citation type="submission" date="2020-10" db="EMBL/GenBank/DDBJ databases">
        <title>Genome Sequence of Monilinia vaccinii-corymbosi Sheds Light on Mummy Berry Disease Infection of Blueberry and Mating Type.</title>
        <authorList>
            <person name="Yow A.G."/>
            <person name="Zhang Y."/>
            <person name="Bansal K."/>
            <person name="Eacker S.M."/>
            <person name="Sullivan S."/>
            <person name="Liachko I."/>
            <person name="Cubeta M.A."/>
            <person name="Rollins J.A."/>
            <person name="Ashrafi H."/>
        </authorList>
    </citation>
    <scope>NUCLEOTIDE SEQUENCE</scope>
    <source>
        <strain evidence="2">RL-1</strain>
    </source>
</reference>
<name>A0A8A3PPB9_9HELO</name>
<sequence length="233" mass="26146">MGEGEGRIILEEGALDSFGNLLRGMIAFWRASGGTWPRRVSLVGFGFKRARFLGLHCRVLGLGVCGGRGVGVGERDERRRWKGKGRGSGKGDENGQGVKKGVEAFFRGVDPRFMDPDALEFDAVRCQETRRGEREYGYGEWERDLWGVGERLRRKRDRRDAWGEGKGKGNVGENGDAAAGRGTRAGERQAGRALFENDEERIRSGVRTRWLEAERGMAREEVLEEGVQMPWER</sequence>
<evidence type="ECO:0000313" key="2">
    <source>
        <dbReference type="EMBL" id="QSZ36759.1"/>
    </source>
</evidence>
<evidence type="ECO:0000313" key="3">
    <source>
        <dbReference type="Proteomes" id="UP000672032"/>
    </source>
</evidence>
<accession>A0A8A3PPB9</accession>
<dbReference type="AlphaFoldDB" id="A0A8A3PPB9"/>